<organism evidence="1 2">
    <name type="scientific">Aquimarina algiphila</name>
    <dbReference type="NCBI Taxonomy" id="2047982"/>
    <lineage>
        <taxon>Bacteria</taxon>
        <taxon>Pseudomonadati</taxon>
        <taxon>Bacteroidota</taxon>
        <taxon>Flavobacteriia</taxon>
        <taxon>Flavobacteriales</taxon>
        <taxon>Flavobacteriaceae</taxon>
        <taxon>Aquimarina</taxon>
    </lineage>
</organism>
<sequence>MNKITYTIVLLCFVQFGFSQTDNDYQTIITTISEGYNAKDANKIFSVFSADLQSTFSLDKVKSFIEENHASKGTMSESTLLVEEDGNRRYLTEFENASSVLVLGLSSDNKVKTFALEEY</sequence>
<dbReference type="RefSeq" id="WP_109438491.1">
    <property type="nucleotide sequence ID" value="NZ_CANLFO010000021.1"/>
</dbReference>
<dbReference type="OrthoDB" id="1189715at2"/>
<evidence type="ECO:0000313" key="2">
    <source>
        <dbReference type="Proteomes" id="UP000318833"/>
    </source>
</evidence>
<evidence type="ECO:0008006" key="3">
    <source>
        <dbReference type="Google" id="ProtNLM"/>
    </source>
</evidence>
<keyword evidence="2" id="KW-1185">Reference proteome</keyword>
<protein>
    <recommendedName>
        <fullName evidence="3">DUF3887 domain-containing protein</fullName>
    </recommendedName>
</protein>
<dbReference type="AlphaFoldDB" id="A0A554VLM5"/>
<comment type="caution">
    <text evidence="1">The sequence shown here is derived from an EMBL/GenBank/DDBJ whole genome shotgun (WGS) entry which is preliminary data.</text>
</comment>
<reference evidence="1 2" key="1">
    <citation type="submission" date="2019-07" db="EMBL/GenBank/DDBJ databases">
        <title>The draft genome sequence of Aquimarina algiphila M91.</title>
        <authorList>
            <person name="Meng X."/>
        </authorList>
    </citation>
    <scope>NUCLEOTIDE SEQUENCE [LARGE SCALE GENOMIC DNA]</scope>
    <source>
        <strain evidence="1 2">M91</strain>
    </source>
</reference>
<accession>A0A554VLM5</accession>
<evidence type="ECO:0000313" key="1">
    <source>
        <dbReference type="EMBL" id="TSE09073.1"/>
    </source>
</evidence>
<dbReference type="EMBL" id="VLNR01000017">
    <property type="protein sequence ID" value="TSE09073.1"/>
    <property type="molecule type" value="Genomic_DNA"/>
</dbReference>
<gene>
    <name evidence="1" type="ORF">FOF46_10355</name>
</gene>
<name>A0A554VLM5_9FLAO</name>
<dbReference type="Proteomes" id="UP000318833">
    <property type="component" value="Unassembled WGS sequence"/>
</dbReference>
<proteinExistence type="predicted"/>